<dbReference type="AlphaFoldDB" id="A0A815XBQ3"/>
<dbReference type="Gene3D" id="3.40.50.300">
    <property type="entry name" value="P-loop containing nucleotide triphosphate hydrolases"/>
    <property type="match status" value="1"/>
</dbReference>
<evidence type="ECO:0008006" key="3">
    <source>
        <dbReference type="Google" id="ProtNLM"/>
    </source>
</evidence>
<evidence type="ECO:0000313" key="1">
    <source>
        <dbReference type="EMBL" id="CAF1555466.1"/>
    </source>
</evidence>
<organism evidence="1 2">
    <name type="scientific">Adineta ricciae</name>
    <name type="common">Rotifer</name>
    <dbReference type="NCBI Taxonomy" id="249248"/>
    <lineage>
        <taxon>Eukaryota</taxon>
        <taxon>Metazoa</taxon>
        <taxon>Spiralia</taxon>
        <taxon>Gnathifera</taxon>
        <taxon>Rotifera</taxon>
        <taxon>Eurotatoria</taxon>
        <taxon>Bdelloidea</taxon>
        <taxon>Adinetida</taxon>
        <taxon>Adinetidae</taxon>
        <taxon>Adineta</taxon>
    </lineage>
</organism>
<protein>
    <recommendedName>
        <fullName evidence="3">Sulfotransferase domain-containing protein</fullName>
    </recommendedName>
</protein>
<dbReference type="EMBL" id="CAJNOJ010001862">
    <property type="protein sequence ID" value="CAF1555466.1"/>
    <property type="molecule type" value="Genomic_DNA"/>
</dbReference>
<sequence length="108" mass="13215">MVNARTLQYVDQMIKRIVEFRTRRRDLGQQILDINYDEITRQPIATVRRIYDHFGFRWSNEFEIAMQNWPRDNPQGKQGRHTYSLADIHRTHDDIKAQYNDYIKLFQK</sequence>
<dbReference type="OrthoDB" id="10044941at2759"/>
<evidence type="ECO:0000313" key="2">
    <source>
        <dbReference type="Proteomes" id="UP000663852"/>
    </source>
</evidence>
<dbReference type="InterPro" id="IPR027417">
    <property type="entry name" value="P-loop_NTPase"/>
</dbReference>
<dbReference type="PANTHER" id="PTHR36451">
    <property type="entry name" value="PAPS-DEPENDENT SULFOTRANSFERASE STF3"/>
    <property type="match status" value="1"/>
</dbReference>
<dbReference type="PANTHER" id="PTHR36451:SF1">
    <property type="entry name" value="OMEGA-HYDROXY-BETA-DIHYDROMENAQUINONE-9 SULFOTRANSFERASE STF3"/>
    <property type="match status" value="1"/>
</dbReference>
<accession>A0A815XBQ3</accession>
<gene>
    <name evidence="1" type="ORF">EDS130_LOCUS46272</name>
</gene>
<comment type="caution">
    <text evidence="1">The sequence shown here is derived from an EMBL/GenBank/DDBJ whole genome shotgun (WGS) entry which is preliminary data.</text>
</comment>
<dbReference type="InterPro" id="IPR052736">
    <property type="entry name" value="Stf3_sulfotransferase"/>
</dbReference>
<dbReference type="Pfam" id="PF13469">
    <property type="entry name" value="Sulfotransfer_3"/>
    <property type="match status" value="1"/>
</dbReference>
<proteinExistence type="predicted"/>
<reference evidence="1" key="1">
    <citation type="submission" date="2021-02" db="EMBL/GenBank/DDBJ databases">
        <authorList>
            <person name="Nowell W R."/>
        </authorList>
    </citation>
    <scope>NUCLEOTIDE SEQUENCE</scope>
</reference>
<dbReference type="Proteomes" id="UP000663852">
    <property type="component" value="Unassembled WGS sequence"/>
</dbReference>
<dbReference type="SUPFAM" id="SSF52540">
    <property type="entry name" value="P-loop containing nucleoside triphosphate hydrolases"/>
    <property type="match status" value="1"/>
</dbReference>
<name>A0A815XBQ3_ADIRI</name>